<proteinExistence type="predicted"/>
<accession>A0AA38NU91</accession>
<feature type="signal peptide" evidence="1">
    <location>
        <begin position="1"/>
        <end position="17"/>
    </location>
</feature>
<dbReference type="Pfam" id="PF19271">
    <property type="entry name" value="Nis1"/>
    <property type="match status" value="1"/>
</dbReference>
<evidence type="ECO:0008006" key="4">
    <source>
        <dbReference type="Google" id="ProtNLM"/>
    </source>
</evidence>
<organism evidence="2 3">
    <name type="scientific">Lentinula aff. detonsa</name>
    <dbReference type="NCBI Taxonomy" id="2804958"/>
    <lineage>
        <taxon>Eukaryota</taxon>
        <taxon>Fungi</taxon>
        <taxon>Dikarya</taxon>
        <taxon>Basidiomycota</taxon>
        <taxon>Agaricomycotina</taxon>
        <taxon>Agaricomycetes</taxon>
        <taxon>Agaricomycetidae</taxon>
        <taxon>Agaricales</taxon>
        <taxon>Marasmiineae</taxon>
        <taxon>Omphalotaceae</taxon>
        <taxon>Lentinula</taxon>
    </lineage>
</organism>
<keyword evidence="3" id="KW-1185">Reference proteome</keyword>
<dbReference type="AlphaFoldDB" id="A0AA38NU91"/>
<comment type="caution">
    <text evidence="2">The sequence shown here is derived from an EMBL/GenBank/DDBJ whole genome shotgun (WGS) entry which is preliminary data.</text>
</comment>
<keyword evidence="1" id="KW-0732">Signal</keyword>
<reference evidence="2" key="1">
    <citation type="submission" date="2022-08" db="EMBL/GenBank/DDBJ databases">
        <authorList>
            <consortium name="DOE Joint Genome Institute"/>
            <person name="Min B."/>
            <person name="Riley R."/>
            <person name="Sierra-Patev S."/>
            <person name="Naranjo-Ortiz M."/>
            <person name="Looney B."/>
            <person name="Konkel Z."/>
            <person name="Slot J.C."/>
            <person name="Sakamoto Y."/>
            <person name="Steenwyk J.L."/>
            <person name="Rokas A."/>
            <person name="Carro J."/>
            <person name="Camarero S."/>
            <person name="Ferreira P."/>
            <person name="Molpeceres G."/>
            <person name="Ruiz-Duenas F.J."/>
            <person name="Serrano A."/>
            <person name="Henrissat B."/>
            <person name="Drula E."/>
            <person name="Hughes K.W."/>
            <person name="Mata J.L."/>
            <person name="Ishikawa N.K."/>
            <person name="Vargas-Isla R."/>
            <person name="Ushijima S."/>
            <person name="Smith C.A."/>
            <person name="Ahrendt S."/>
            <person name="Andreopoulos W."/>
            <person name="He G."/>
            <person name="Labutti K."/>
            <person name="Lipzen A."/>
            <person name="Ng V."/>
            <person name="Sandor L."/>
            <person name="Barry K."/>
            <person name="Martinez A.T."/>
            <person name="Xiao Y."/>
            <person name="Gibbons J.G."/>
            <person name="Terashima K."/>
            <person name="Hibbett D.S."/>
            <person name="Grigoriev I.V."/>
        </authorList>
    </citation>
    <scope>NUCLEOTIDE SEQUENCE</scope>
    <source>
        <strain evidence="2">TFB10291</strain>
    </source>
</reference>
<feature type="chain" id="PRO_5041308023" description="Cohesin domain-containing protein" evidence="1">
    <location>
        <begin position="18"/>
        <end position="193"/>
    </location>
</feature>
<protein>
    <recommendedName>
        <fullName evidence="4">Cohesin domain-containing protein</fullName>
    </recommendedName>
</protein>
<evidence type="ECO:0000313" key="3">
    <source>
        <dbReference type="Proteomes" id="UP001163798"/>
    </source>
</evidence>
<name>A0AA38NU91_9AGAR</name>
<evidence type="ECO:0000256" key="1">
    <source>
        <dbReference type="SAM" id="SignalP"/>
    </source>
</evidence>
<evidence type="ECO:0000313" key="2">
    <source>
        <dbReference type="EMBL" id="KAJ3791257.1"/>
    </source>
</evidence>
<dbReference type="Proteomes" id="UP001163798">
    <property type="component" value="Unassembled WGS sequence"/>
</dbReference>
<sequence>MKSILILLSIFFLTVHSQSITVLSPSSGSEITPGQNVTVQLAFGNSLTGVEHVSAVIAMINCAGAPCPTDASDSLGIPLFAGNYTPQYHEQNLASSISGLIFFPPYENFVRTNDLISLFALSLKLYDETVVHQTVTVPGTLAAGTNMLTVAHFMLVGASAVPVLQFDNVTVSTPPSASSTRRGTLIRGRRVYV</sequence>
<gene>
    <name evidence="2" type="ORF">GGU10DRAFT_398138</name>
</gene>
<dbReference type="EMBL" id="MU793244">
    <property type="protein sequence ID" value="KAJ3791257.1"/>
    <property type="molecule type" value="Genomic_DNA"/>
</dbReference>
<dbReference type="InterPro" id="IPR045469">
    <property type="entry name" value="Nis1"/>
</dbReference>